<dbReference type="AlphaFoldDB" id="A0A937FZ83"/>
<dbReference type="SUPFAM" id="SSF53448">
    <property type="entry name" value="Nucleotide-diphospho-sugar transferases"/>
    <property type="match status" value="1"/>
</dbReference>
<dbReference type="InterPro" id="IPR019290">
    <property type="entry name" value="GlycosylTrfase-like_prok"/>
</dbReference>
<feature type="domain" description="Glycosyltransferase 2-like prokaryotic type" evidence="1">
    <location>
        <begin position="27"/>
        <end position="198"/>
    </location>
</feature>
<dbReference type="Gene3D" id="3.90.550.10">
    <property type="entry name" value="Spore Coat Polysaccharide Biosynthesis Protein SpsA, Chain A"/>
    <property type="match status" value="1"/>
</dbReference>
<reference evidence="2" key="1">
    <citation type="submission" date="2021-01" db="EMBL/GenBank/DDBJ databases">
        <title>Fulvivirga kasyanovii gen. nov., sp nov., a novel member of the phylum Bacteroidetes isolated from seawater in a mussel farm.</title>
        <authorList>
            <person name="Zhao L.-H."/>
            <person name="Wang Z.-J."/>
        </authorList>
    </citation>
    <scope>NUCLEOTIDE SEQUENCE</scope>
    <source>
        <strain evidence="2">29W222</strain>
    </source>
</reference>
<dbReference type="EMBL" id="JAEUGD010000044">
    <property type="protein sequence ID" value="MBL6447567.1"/>
    <property type="molecule type" value="Genomic_DNA"/>
</dbReference>
<keyword evidence="3" id="KW-1185">Reference proteome</keyword>
<proteinExistence type="predicted"/>
<dbReference type="Proteomes" id="UP000614216">
    <property type="component" value="Unassembled WGS sequence"/>
</dbReference>
<accession>A0A937FZ83</accession>
<dbReference type="InterPro" id="IPR029044">
    <property type="entry name" value="Nucleotide-diphossugar_trans"/>
</dbReference>
<organism evidence="2 3">
    <name type="scientific">Fulvivirga marina</name>
    <dbReference type="NCBI Taxonomy" id="2494733"/>
    <lineage>
        <taxon>Bacteria</taxon>
        <taxon>Pseudomonadati</taxon>
        <taxon>Bacteroidota</taxon>
        <taxon>Cytophagia</taxon>
        <taxon>Cytophagales</taxon>
        <taxon>Fulvivirgaceae</taxon>
        <taxon>Fulvivirga</taxon>
    </lineage>
</organism>
<evidence type="ECO:0000259" key="1">
    <source>
        <dbReference type="Pfam" id="PF10111"/>
    </source>
</evidence>
<comment type="caution">
    <text evidence="2">The sequence shown here is derived from an EMBL/GenBank/DDBJ whole genome shotgun (WGS) entry which is preliminary data.</text>
</comment>
<gene>
    <name evidence="2" type="ORF">JMN32_14710</name>
</gene>
<protein>
    <submittedName>
        <fullName evidence="2">Glycosyltransferase</fullName>
    </submittedName>
</protein>
<sequence>MIITWRDRKEIDRALPSFLETVKLLNGEIIIVNFGGDGKMLNDLISDKIDYLKVIHVEQQEFFHKTVAANIGASYASNEILFFCDCDIILDPIQIHELCTKFKADEGFFGNLVGVTETEVNSIGNNHVTNFGYELRIRTADGRELKIVDQEEDSENGYRNAPGLLFVKKQDFLSIDGYNGDLLGWGWEDQDMISRLTLGAGLKRVFHGYAQHISHDDEARTGNYPEKDRWTSRDHMFRQALRNYDNNRFKGTYQSDIERNRHNLIGF</sequence>
<dbReference type="Pfam" id="PF10111">
    <property type="entry name" value="Glyco_tranf_2_2"/>
    <property type="match status" value="1"/>
</dbReference>
<name>A0A937FZ83_9BACT</name>
<evidence type="ECO:0000313" key="2">
    <source>
        <dbReference type="EMBL" id="MBL6447567.1"/>
    </source>
</evidence>
<dbReference type="RefSeq" id="WP_202857107.1">
    <property type="nucleotide sequence ID" value="NZ_JAEUGD010000044.1"/>
</dbReference>
<evidence type="ECO:0000313" key="3">
    <source>
        <dbReference type="Proteomes" id="UP000614216"/>
    </source>
</evidence>